<dbReference type="PANTHER" id="PTHR47679:SF1">
    <property type="entry name" value="PROTEIN TORNADO 1"/>
    <property type="match status" value="1"/>
</dbReference>
<name>A0ABP0XGB8_9BRYO</name>
<feature type="region of interest" description="Disordered" evidence="1">
    <location>
        <begin position="1117"/>
        <end position="1138"/>
    </location>
</feature>
<dbReference type="EMBL" id="OZ020103">
    <property type="protein sequence ID" value="CAK9278164.1"/>
    <property type="molecule type" value="Genomic_DNA"/>
</dbReference>
<dbReference type="PANTHER" id="PTHR47679">
    <property type="entry name" value="PROTEIN TORNADO 1"/>
    <property type="match status" value="1"/>
</dbReference>
<dbReference type="InterPro" id="IPR032675">
    <property type="entry name" value="LRR_dom_sf"/>
</dbReference>
<feature type="compositionally biased region" description="Polar residues" evidence="1">
    <location>
        <begin position="1118"/>
        <end position="1137"/>
    </location>
</feature>
<evidence type="ECO:0000313" key="3">
    <source>
        <dbReference type="Proteomes" id="UP001497444"/>
    </source>
</evidence>
<dbReference type="Gene3D" id="3.40.50.300">
    <property type="entry name" value="P-loop containing nucleotide triphosphate hydrolases"/>
    <property type="match status" value="1"/>
</dbReference>
<accession>A0ABP0XGB8</accession>
<dbReference type="SUPFAM" id="SSF52047">
    <property type="entry name" value="RNI-like"/>
    <property type="match status" value="1"/>
</dbReference>
<reference evidence="2" key="1">
    <citation type="submission" date="2024-02" db="EMBL/GenBank/DDBJ databases">
        <authorList>
            <consortium name="ELIXIR-Norway"/>
            <consortium name="Elixir Norway"/>
        </authorList>
    </citation>
    <scope>NUCLEOTIDE SEQUENCE</scope>
</reference>
<dbReference type="Gene3D" id="3.80.10.10">
    <property type="entry name" value="Ribonuclease Inhibitor"/>
    <property type="match status" value="1"/>
</dbReference>
<gene>
    <name evidence="2" type="ORF">CSSPJE1EN1_LOCUS23642</name>
</gene>
<dbReference type="Proteomes" id="UP001497444">
    <property type="component" value="Chromosome 8"/>
</dbReference>
<evidence type="ECO:0008006" key="4">
    <source>
        <dbReference type="Google" id="ProtNLM"/>
    </source>
</evidence>
<sequence length="1374" mass="154642">MDHTDTKRIIASGDGIEFYVLRSPHILIRELNVKFCPSSNGEYFGMSYEAIEKSNAHVRPRRKGSISISKEEYLILMRSIGDRQNVGSTCLQYLWPSDKLYSVFPGLFLSCSGGFTQLCGALCTNRTMSTLQIQLSGKAPGVIALSQGFDTNVSFPSQLLTIDPAEKRMMEVAIAMKLAIKQIAFLLCHNKALQTIQIQSDNNSDQDWVKLVRPLTKDLDVQQADVQQQSHVDLAKLHVTISGSAMPAAVCNLAFHEVFQSSTLKELTVETSDRYGDMLDSSRSCALLQALVRPLIPDEAGQEAKANLSKLTLVVPHVVNGSWSHATFGEILPKLLQRNSTLKELTVKAPHFYEEREEMKEENLCALLQSLKENKSLEILDLSECQGILTPRVIPTLMDILLVNFTLRHINFGYSSIWYGVKEQLRKNRKYMQSCLRTLPVAKAQAARVFLCGGPYAGKTTLRKIIIRCSEPGSKFRKTYLSPCKDLMIKSQDSIQKLRHGRLQLALRTRGIEICVLKSNAGIRLSIWDMGGQEEYHAFHDFMFPNLSDTGNPSSFLLVCNPFTSVYMDAKKQPEVVSQELEYWLRFIASNTRKSVSFKPKVHVVLTHADKVAGLAAWAKGIVTKLQRNFGDALDLSPEPMAVNATSSHSSNSIACLIQDNTQAILEKLPPVYEVCSVMRLVLADWRLQHPECPLISWQTFSDLCQDALVPDLITYLEGFGPENLLVKERRKAIAECLHDAGDIIFFNDFDFIVVDLHWFCHCVMGHLIRLSHDKFKDHSSMGSPADGFTTREYLEAILNDSLKTSHDLGRHGESMKSVKAETLVKLMLRLELCFEKTTGSLEDGLFIPMTLARESECLWHWPTSNHNFQCNITKVVHFGRRLQCDDQECTFIPPGLFCRLQVSLHNKFLGPSNHMTADYFLEKDLILIVFNGVEIVLEYHGNVGTHIDVLVRSNSLSFDDALEIVHEHIMTHVQELCVSSGGCQGVLLVEGIVRPECVRQQMSFMQRQNQAVLVEDLKRAIEASGSRMRSYQHTWSRLKEGDRVILDSGCEAAMDLLGSKEKEDVERRLLELQHSKGYDHTMNPLGGLTPSILEAQDSSFPKPMFYGESSKVLVPSSGDNRSNVQYPLPQDPTSSHPDIYLQRLEDLSIQIRHLEERLCPMTQGIIDLFLKSSQRQVPCIVLFTENDASMKQRLVTKFVPGMKALRLHLLCEYKTHVHKVQGKHGCEVILQKKEWEEMHGLVVKGLKWVFLAIKMGAHITMGIGDLVPNPSKAYAKAVSDSVGSHLPIDWATVTPEELEMDAALAVRTAQKESAEQWLVDFLKDKSILKKFGLQRVRYKDEQTEEVGWICEEHLKKGEQTGQLARLPCGGTGL</sequence>
<protein>
    <recommendedName>
        <fullName evidence="4">C-terminal of Roc (COR) domain-containing protein</fullName>
    </recommendedName>
</protein>
<dbReference type="InterPro" id="IPR027417">
    <property type="entry name" value="P-loop_NTPase"/>
</dbReference>
<evidence type="ECO:0000256" key="1">
    <source>
        <dbReference type="SAM" id="MobiDB-lite"/>
    </source>
</evidence>
<proteinExistence type="predicted"/>
<organism evidence="2 3">
    <name type="scientific">Sphagnum jensenii</name>
    <dbReference type="NCBI Taxonomy" id="128206"/>
    <lineage>
        <taxon>Eukaryota</taxon>
        <taxon>Viridiplantae</taxon>
        <taxon>Streptophyta</taxon>
        <taxon>Embryophyta</taxon>
        <taxon>Bryophyta</taxon>
        <taxon>Sphagnophytina</taxon>
        <taxon>Sphagnopsida</taxon>
        <taxon>Sphagnales</taxon>
        <taxon>Sphagnaceae</taxon>
        <taxon>Sphagnum</taxon>
    </lineage>
</organism>
<dbReference type="SUPFAM" id="SSF52540">
    <property type="entry name" value="P-loop containing nucleoside triphosphate hydrolases"/>
    <property type="match status" value="1"/>
</dbReference>
<evidence type="ECO:0000313" key="2">
    <source>
        <dbReference type="EMBL" id="CAK9278164.1"/>
    </source>
</evidence>
<keyword evidence="3" id="KW-1185">Reference proteome</keyword>